<feature type="domain" description="HTH cro/C1-type" evidence="2">
    <location>
        <begin position="58"/>
        <end position="113"/>
    </location>
</feature>
<feature type="domain" description="HTH cro/C1-type" evidence="2">
    <location>
        <begin position="128"/>
        <end position="161"/>
    </location>
</feature>
<dbReference type="SMART" id="SM00530">
    <property type="entry name" value="HTH_XRE"/>
    <property type="match status" value="2"/>
</dbReference>
<dbReference type="Proteomes" id="UP000238081">
    <property type="component" value="Unassembled WGS sequence"/>
</dbReference>
<dbReference type="SUPFAM" id="SSF47413">
    <property type="entry name" value="lambda repressor-like DNA-binding domains"/>
    <property type="match status" value="2"/>
</dbReference>
<proteinExistence type="predicted"/>
<dbReference type="CDD" id="cd00093">
    <property type="entry name" value="HTH_XRE"/>
    <property type="match status" value="2"/>
</dbReference>
<reference evidence="3 4" key="1">
    <citation type="submission" date="2016-01" db="EMBL/GenBank/DDBJ databases">
        <title>Characterization of the Clostridium difficile lineages that are prevalent in Hong Kong and China.</title>
        <authorList>
            <person name="Kwok J.S.-L."/>
            <person name="Lam W.-Y."/>
            <person name="Ip M."/>
            <person name="Chan T.-F."/>
            <person name="Hawkey P.M."/>
            <person name="Tsui S.K.-W."/>
        </authorList>
    </citation>
    <scope>NUCLEOTIDE SEQUENCE [LARGE SCALE GENOMIC DNA]</scope>
    <source>
        <strain evidence="3 4">300064</strain>
    </source>
</reference>
<dbReference type="Pfam" id="PF01381">
    <property type="entry name" value="HTH_3"/>
    <property type="match status" value="2"/>
</dbReference>
<protein>
    <recommendedName>
        <fullName evidence="2">HTH cro/C1-type domain-containing protein</fullName>
    </recommendedName>
</protein>
<name>A0A2S7FFI5_CLOBU</name>
<gene>
    <name evidence="3" type="ORF">AWN73_06940</name>
</gene>
<dbReference type="Gene3D" id="1.10.260.40">
    <property type="entry name" value="lambda repressor-like DNA-binding domains"/>
    <property type="match status" value="2"/>
</dbReference>
<comment type="caution">
    <text evidence="3">The sequence shown here is derived from an EMBL/GenBank/DDBJ whole genome shotgun (WGS) entry which is preliminary data.</text>
</comment>
<dbReference type="PANTHER" id="PTHR46558:SF4">
    <property type="entry name" value="DNA-BIDING PHAGE PROTEIN"/>
    <property type="match status" value="1"/>
</dbReference>
<evidence type="ECO:0000259" key="2">
    <source>
        <dbReference type="PROSITE" id="PS50943"/>
    </source>
</evidence>
<keyword evidence="1" id="KW-0238">DNA-binding</keyword>
<dbReference type="InterPro" id="IPR010982">
    <property type="entry name" value="Lambda_DNA-bd_dom_sf"/>
</dbReference>
<dbReference type="AlphaFoldDB" id="A0A2S7FFI5"/>
<evidence type="ECO:0000256" key="1">
    <source>
        <dbReference type="ARBA" id="ARBA00023125"/>
    </source>
</evidence>
<dbReference type="PANTHER" id="PTHR46558">
    <property type="entry name" value="TRACRIPTIONAL REGULATORY PROTEIN-RELATED-RELATED"/>
    <property type="match status" value="1"/>
</dbReference>
<dbReference type="PROSITE" id="PS50943">
    <property type="entry name" value="HTH_CROC1"/>
    <property type="match status" value="2"/>
</dbReference>
<evidence type="ECO:0000313" key="4">
    <source>
        <dbReference type="Proteomes" id="UP000238081"/>
    </source>
</evidence>
<dbReference type="EMBL" id="LRDH01000002">
    <property type="protein sequence ID" value="PPV17733.1"/>
    <property type="molecule type" value="Genomic_DNA"/>
</dbReference>
<evidence type="ECO:0000313" key="3">
    <source>
        <dbReference type="EMBL" id="PPV17733.1"/>
    </source>
</evidence>
<dbReference type="InterPro" id="IPR001387">
    <property type="entry name" value="Cro/C1-type_HTH"/>
</dbReference>
<dbReference type="GO" id="GO:0003677">
    <property type="term" value="F:DNA binding"/>
    <property type="evidence" value="ECO:0007669"/>
    <property type="project" value="UniProtKB-KW"/>
</dbReference>
<sequence length="177" mass="20679">MLYDYISQVNNYCLLLILSSSLLFKTASFKQKCEISVINAEITELEENSKNKDVAYWLKYCRKSENISQQTLADRIGIPSGNYIKQIENSELHPNREVSEKLAKYFKLETKYFFDPYLEDTDDCPNKLYSYRKSNNLLIKEAAKIAGVSPGTWSNWEKGRYGVTRENYLKLKDLRIL</sequence>
<organism evidence="3 4">
    <name type="scientific">Clostridium butyricum</name>
    <dbReference type="NCBI Taxonomy" id="1492"/>
    <lineage>
        <taxon>Bacteria</taxon>
        <taxon>Bacillati</taxon>
        <taxon>Bacillota</taxon>
        <taxon>Clostridia</taxon>
        <taxon>Eubacteriales</taxon>
        <taxon>Clostridiaceae</taxon>
        <taxon>Clostridium</taxon>
    </lineage>
</organism>
<dbReference type="RefSeq" id="WP_052188418.1">
    <property type="nucleotide sequence ID" value="NZ_JSEG01000019.1"/>
</dbReference>
<accession>A0A2S7FFI5</accession>